<dbReference type="InterPro" id="IPR044643">
    <property type="entry name" value="TrpF_fam"/>
</dbReference>
<evidence type="ECO:0000259" key="10">
    <source>
        <dbReference type="Pfam" id="PF00697"/>
    </source>
</evidence>
<dbReference type="Gene3D" id="3.20.20.70">
    <property type="entry name" value="Aldolase class I"/>
    <property type="match status" value="1"/>
</dbReference>
<keyword evidence="5 9" id="KW-0028">Amino-acid biosynthesis</keyword>
<dbReference type="GO" id="GO:0004640">
    <property type="term" value="F:phosphoribosylanthranilate isomerase activity"/>
    <property type="evidence" value="ECO:0007669"/>
    <property type="project" value="UniProtKB-UniRule"/>
</dbReference>
<evidence type="ECO:0000256" key="2">
    <source>
        <dbReference type="ARBA" id="ARBA00004664"/>
    </source>
</evidence>
<evidence type="ECO:0000256" key="4">
    <source>
        <dbReference type="ARBA" id="ARBA00022272"/>
    </source>
</evidence>
<dbReference type="SUPFAM" id="SSF51366">
    <property type="entry name" value="Ribulose-phoshate binding barrel"/>
    <property type="match status" value="1"/>
</dbReference>
<organism evidence="11 12">
    <name type="scientific">Hoylesella oralis ATCC 33269</name>
    <dbReference type="NCBI Taxonomy" id="873533"/>
    <lineage>
        <taxon>Bacteria</taxon>
        <taxon>Pseudomonadati</taxon>
        <taxon>Bacteroidota</taxon>
        <taxon>Bacteroidia</taxon>
        <taxon>Bacteroidales</taxon>
        <taxon>Prevotellaceae</taxon>
        <taxon>Hoylesella</taxon>
    </lineage>
</organism>
<evidence type="ECO:0000256" key="5">
    <source>
        <dbReference type="ARBA" id="ARBA00022605"/>
    </source>
</evidence>
<evidence type="ECO:0000256" key="9">
    <source>
        <dbReference type="HAMAP-Rule" id="MF_00135"/>
    </source>
</evidence>
<dbReference type="InterPro" id="IPR001240">
    <property type="entry name" value="PRAI_dom"/>
</dbReference>
<sequence>MKIKVCGMRDADNIRAVSDLGADMIGFIFWKGSPRYVQMISSSAGTIPDYSEERLAKRQNKSVPPERPERVGVFVDDMPQNIVTRVYNYDLDYIQLHGSESRIMMENLRSTLVPDIKNNIKIIKTLSIRSKDDIEGYKEYEGIVDMFLFETKMSLTGGSDEQFNLALLDEYKGKIPFLLGGGISLRDTERLRRISHPLFAGVNLNSKFETEPGMKDIDKLRTFIEEIRR</sequence>
<dbReference type="InterPro" id="IPR013785">
    <property type="entry name" value="Aldolase_TIM"/>
</dbReference>
<dbReference type="eggNOG" id="COG0135">
    <property type="taxonomic scope" value="Bacteria"/>
</dbReference>
<name>E7RSK5_9BACT</name>
<proteinExistence type="inferred from homology"/>
<evidence type="ECO:0000256" key="8">
    <source>
        <dbReference type="ARBA" id="ARBA00023235"/>
    </source>
</evidence>
<dbReference type="PANTHER" id="PTHR42894">
    <property type="entry name" value="N-(5'-PHOSPHORIBOSYL)ANTHRANILATE ISOMERASE"/>
    <property type="match status" value="1"/>
</dbReference>
<evidence type="ECO:0000256" key="7">
    <source>
        <dbReference type="ARBA" id="ARBA00023141"/>
    </source>
</evidence>
<evidence type="ECO:0000313" key="11">
    <source>
        <dbReference type="EMBL" id="EFZ36206.1"/>
    </source>
</evidence>
<evidence type="ECO:0000256" key="1">
    <source>
        <dbReference type="ARBA" id="ARBA00001164"/>
    </source>
</evidence>
<dbReference type="EC" id="5.3.1.24" evidence="3 9"/>
<keyword evidence="6 9" id="KW-0822">Tryptophan biosynthesis</keyword>
<evidence type="ECO:0000256" key="3">
    <source>
        <dbReference type="ARBA" id="ARBA00012572"/>
    </source>
</evidence>
<comment type="caution">
    <text evidence="11">The sequence shown here is derived from an EMBL/GenBank/DDBJ whole genome shotgun (WGS) entry which is preliminary data.</text>
</comment>
<dbReference type="AlphaFoldDB" id="E7RSK5"/>
<evidence type="ECO:0000313" key="12">
    <source>
        <dbReference type="Proteomes" id="UP000005580"/>
    </source>
</evidence>
<dbReference type="UniPathway" id="UPA00035">
    <property type="reaction ID" value="UER00042"/>
</dbReference>
<dbReference type="Pfam" id="PF00697">
    <property type="entry name" value="PRAI"/>
    <property type="match status" value="1"/>
</dbReference>
<keyword evidence="7 9" id="KW-0057">Aromatic amino acid biosynthesis</keyword>
<dbReference type="Proteomes" id="UP000005580">
    <property type="component" value="Unassembled WGS sequence"/>
</dbReference>
<comment type="catalytic activity">
    <reaction evidence="1 9">
        <text>N-(5-phospho-beta-D-ribosyl)anthranilate = 1-(2-carboxyphenylamino)-1-deoxy-D-ribulose 5-phosphate</text>
        <dbReference type="Rhea" id="RHEA:21540"/>
        <dbReference type="ChEBI" id="CHEBI:18277"/>
        <dbReference type="ChEBI" id="CHEBI:58613"/>
        <dbReference type="EC" id="5.3.1.24"/>
    </reaction>
</comment>
<dbReference type="PANTHER" id="PTHR42894:SF1">
    <property type="entry name" value="N-(5'-PHOSPHORIBOSYL)ANTHRANILATE ISOMERASE"/>
    <property type="match status" value="1"/>
</dbReference>
<comment type="similarity">
    <text evidence="9">Belongs to the TrpF family.</text>
</comment>
<dbReference type="HAMAP" id="MF_00135">
    <property type="entry name" value="PRAI"/>
    <property type="match status" value="1"/>
</dbReference>
<keyword evidence="8 9" id="KW-0413">Isomerase</keyword>
<accession>E7RSK5</accession>
<comment type="pathway">
    <text evidence="2 9">Amino-acid biosynthesis; L-tryptophan biosynthesis; L-tryptophan from chorismate: step 3/5.</text>
</comment>
<dbReference type="EMBL" id="AEPE02000006">
    <property type="protein sequence ID" value="EFZ36206.1"/>
    <property type="molecule type" value="Genomic_DNA"/>
</dbReference>
<dbReference type="InterPro" id="IPR011060">
    <property type="entry name" value="RibuloseP-bd_barrel"/>
</dbReference>
<dbReference type="STRING" id="28134.SAMN05444288_2132"/>
<reference evidence="11" key="1">
    <citation type="submission" date="2011-01" db="EMBL/GenBank/DDBJ databases">
        <authorList>
            <person name="Muzny D."/>
            <person name="Qin X."/>
            <person name="Buhay C."/>
            <person name="Dugan-Rocha S."/>
            <person name="Ding Y."/>
            <person name="Chen G."/>
            <person name="Hawes A."/>
            <person name="Holder M."/>
            <person name="Jhangiani S."/>
            <person name="Johnson A."/>
            <person name="Khan Z."/>
            <person name="Li Z."/>
            <person name="Liu W."/>
            <person name="Liu X."/>
            <person name="Perez L."/>
            <person name="Shen H."/>
            <person name="Wang Q."/>
            <person name="Watt J."/>
            <person name="Xi L."/>
            <person name="Xin Y."/>
            <person name="Zhou J."/>
            <person name="Deng J."/>
            <person name="Jiang H."/>
            <person name="Liu Y."/>
            <person name="Qu J."/>
            <person name="Song X.-Z."/>
            <person name="Zhang L."/>
            <person name="Villasana D."/>
            <person name="Johnson A."/>
            <person name="Liu J."/>
            <person name="Liyanage D."/>
            <person name="Lorensuhewa L."/>
            <person name="Robinson T."/>
            <person name="Song A."/>
            <person name="Song B.-B."/>
            <person name="Dinh H."/>
            <person name="Thornton R."/>
            <person name="Coyle M."/>
            <person name="Francisco L."/>
            <person name="Jackson L."/>
            <person name="Javaid M."/>
            <person name="Korchina V."/>
            <person name="Kovar C."/>
            <person name="Mata R."/>
            <person name="Mathew T."/>
            <person name="Ngo R."/>
            <person name="Nguyen L."/>
            <person name="Nguyen N."/>
            <person name="Okwuonu G."/>
            <person name="Ongeri F."/>
            <person name="Pham C."/>
            <person name="Simmons D."/>
            <person name="Wilczek-Boney K."/>
            <person name="Hale W."/>
            <person name="Jakkamsetti A."/>
            <person name="Pham P."/>
            <person name="Ruth R."/>
            <person name="San Lucas F."/>
            <person name="Warren J."/>
            <person name="Zhang J."/>
            <person name="Zhao Z."/>
            <person name="Zhou C."/>
            <person name="Zhu D."/>
            <person name="Lee S."/>
            <person name="Bess C."/>
            <person name="Blankenburg K."/>
            <person name="Forbes L."/>
            <person name="Fu Q."/>
            <person name="Gubbala S."/>
            <person name="Hirani K."/>
            <person name="Jayaseelan J.C."/>
            <person name="Lara F."/>
            <person name="Munidasa M."/>
            <person name="Palculict T."/>
            <person name="Patil S."/>
            <person name="Pu L.-L."/>
            <person name="Saada N."/>
            <person name="Tang L."/>
            <person name="Weissenberger G."/>
            <person name="Zhu Y."/>
            <person name="Hemphill L."/>
            <person name="Shang Y."/>
            <person name="Youmans B."/>
            <person name="Ayvaz T."/>
            <person name="Ross M."/>
            <person name="Santibanez J."/>
            <person name="Aqrawi P."/>
            <person name="Gross S."/>
            <person name="Joshi V."/>
            <person name="Fowler G."/>
            <person name="Nazareth L."/>
            <person name="Reid J."/>
            <person name="Worley K."/>
            <person name="Petrosino J."/>
            <person name="Highlander S."/>
            <person name="Gibbs R."/>
        </authorList>
    </citation>
    <scope>NUCLEOTIDE SEQUENCE [LARGE SCALE GENOMIC DNA]</scope>
    <source>
        <strain evidence="11">ATCC 33269</strain>
    </source>
</reference>
<dbReference type="RefSeq" id="WP_004370502.1">
    <property type="nucleotide sequence ID" value="NZ_GL833119.1"/>
</dbReference>
<evidence type="ECO:0000256" key="6">
    <source>
        <dbReference type="ARBA" id="ARBA00022822"/>
    </source>
</evidence>
<dbReference type="HOGENOM" id="CLU_076364_1_2_10"/>
<protein>
    <recommendedName>
        <fullName evidence="4 9">N-(5'-phosphoribosyl)anthranilate isomerase</fullName>
        <shortName evidence="9">PRAI</shortName>
        <ecNumber evidence="3 9">5.3.1.24</ecNumber>
    </recommendedName>
</protein>
<feature type="domain" description="N-(5'phosphoribosyl) anthranilate isomerase (PRAI)" evidence="10">
    <location>
        <begin position="4"/>
        <end position="225"/>
    </location>
</feature>
<dbReference type="GO" id="GO:0000162">
    <property type="term" value="P:L-tryptophan biosynthetic process"/>
    <property type="evidence" value="ECO:0007669"/>
    <property type="project" value="UniProtKB-UniRule"/>
</dbReference>
<gene>
    <name evidence="9 11" type="primary">trpF</name>
    <name evidence="11" type="ORF">HMPREF0663_12273</name>
</gene>
<dbReference type="CDD" id="cd00405">
    <property type="entry name" value="PRAI"/>
    <property type="match status" value="1"/>
</dbReference>
<keyword evidence="12" id="KW-1185">Reference proteome</keyword>